<dbReference type="InterPro" id="IPR003599">
    <property type="entry name" value="Ig_sub"/>
</dbReference>
<dbReference type="GO" id="GO:0007156">
    <property type="term" value="P:homophilic cell adhesion via plasma membrane adhesion molecules"/>
    <property type="evidence" value="ECO:0007669"/>
    <property type="project" value="TreeGrafter"/>
</dbReference>
<feature type="non-terminal residue" evidence="15">
    <location>
        <position position="1"/>
    </location>
</feature>
<evidence type="ECO:0000256" key="13">
    <source>
        <dbReference type="SAM" id="Phobius"/>
    </source>
</evidence>
<keyword evidence="8" id="KW-0325">Glycoprotein</keyword>
<dbReference type="AlphaFoldDB" id="G3IJI7"/>
<dbReference type="SMART" id="SM00409">
    <property type="entry name" value="IG"/>
    <property type="match status" value="3"/>
</dbReference>
<dbReference type="Pfam" id="PF07686">
    <property type="entry name" value="V-set"/>
    <property type="match status" value="2"/>
</dbReference>
<dbReference type="SMART" id="SM00408">
    <property type="entry name" value="IGc2"/>
    <property type="match status" value="2"/>
</dbReference>
<dbReference type="Proteomes" id="UP000001075">
    <property type="component" value="Unassembled WGS sequence"/>
</dbReference>
<comment type="subcellular location">
    <subcellularLocation>
        <location evidence="1">Membrane</location>
        <topology evidence="1">Single-pass type I membrane protein</topology>
    </subcellularLocation>
</comment>
<accession>G3IJI7</accession>
<dbReference type="GO" id="GO:0098632">
    <property type="term" value="F:cell-cell adhesion mediator activity"/>
    <property type="evidence" value="ECO:0007669"/>
    <property type="project" value="TreeGrafter"/>
</dbReference>
<dbReference type="SUPFAM" id="SSF48726">
    <property type="entry name" value="Immunoglobulin"/>
    <property type="match status" value="4"/>
</dbReference>
<dbReference type="GO" id="GO:0005912">
    <property type="term" value="C:adherens junction"/>
    <property type="evidence" value="ECO:0007669"/>
    <property type="project" value="TreeGrafter"/>
</dbReference>
<dbReference type="PROSITE" id="PS50835">
    <property type="entry name" value="IG_LIKE"/>
    <property type="match status" value="3"/>
</dbReference>
<feature type="domain" description="Ig-like" evidence="14">
    <location>
        <begin position="1"/>
        <end position="111"/>
    </location>
</feature>
<evidence type="ECO:0000256" key="2">
    <source>
        <dbReference type="ARBA" id="ARBA00022692"/>
    </source>
</evidence>
<dbReference type="STRING" id="10029.G3IJI7"/>
<dbReference type="InterPro" id="IPR003598">
    <property type="entry name" value="Ig_sub2"/>
</dbReference>
<dbReference type="Gene3D" id="2.60.40.10">
    <property type="entry name" value="Immunoglobulins"/>
    <property type="match status" value="4"/>
</dbReference>
<evidence type="ECO:0000256" key="10">
    <source>
        <dbReference type="ARBA" id="ARBA00068987"/>
    </source>
</evidence>
<dbReference type="InterPro" id="IPR013783">
    <property type="entry name" value="Ig-like_fold"/>
</dbReference>
<feature type="compositionally biased region" description="Polar residues" evidence="12">
    <location>
        <begin position="274"/>
        <end position="289"/>
    </location>
</feature>
<evidence type="ECO:0000256" key="12">
    <source>
        <dbReference type="SAM" id="MobiDB-lite"/>
    </source>
</evidence>
<dbReference type="Pfam" id="PF13927">
    <property type="entry name" value="Ig_3"/>
    <property type="match status" value="1"/>
</dbReference>
<name>G3IJI7_CRIGR</name>
<dbReference type="FunFam" id="2.60.40.10:FF:001280">
    <property type="entry name" value="V-set and immunoglobulin domain containing 2 (Predicted)"/>
    <property type="match status" value="1"/>
</dbReference>
<dbReference type="FunFam" id="2.60.40.10:FF:000095">
    <property type="entry name" value="immunoglobulin superfamily member 11 isoform X1"/>
    <property type="match status" value="1"/>
</dbReference>
<dbReference type="PANTHER" id="PTHR44549">
    <property type="entry name" value="ENDOTHELIAL CELL-SELECTIVE ADHESION MOLECULE"/>
    <property type="match status" value="1"/>
</dbReference>
<keyword evidence="7" id="KW-1015">Disulfide bond</keyword>
<evidence type="ECO:0000259" key="14">
    <source>
        <dbReference type="PROSITE" id="PS50835"/>
    </source>
</evidence>
<dbReference type="eggNOG" id="ENOG502QRZ4">
    <property type="taxonomic scope" value="Eukaryota"/>
</dbReference>
<feature type="compositionally biased region" description="Polar residues" evidence="12">
    <location>
        <begin position="306"/>
        <end position="318"/>
    </location>
</feature>
<evidence type="ECO:0000313" key="16">
    <source>
        <dbReference type="Proteomes" id="UP000001075"/>
    </source>
</evidence>
<keyword evidence="4" id="KW-0677">Repeat</keyword>
<feature type="transmembrane region" description="Helical" evidence="13">
    <location>
        <begin position="506"/>
        <end position="528"/>
    </location>
</feature>
<evidence type="ECO:0000256" key="5">
    <source>
        <dbReference type="ARBA" id="ARBA00022989"/>
    </source>
</evidence>
<evidence type="ECO:0000256" key="3">
    <source>
        <dbReference type="ARBA" id="ARBA00022729"/>
    </source>
</evidence>
<evidence type="ECO:0000256" key="8">
    <source>
        <dbReference type="ARBA" id="ARBA00023180"/>
    </source>
</evidence>
<evidence type="ECO:0000256" key="1">
    <source>
        <dbReference type="ARBA" id="ARBA00004479"/>
    </source>
</evidence>
<dbReference type="InParanoid" id="G3IJI7"/>
<dbReference type="GO" id="GO:0005886">
    <property type="term" value="C:plasma membrane"/>
    <property type="evidence" value="ECO:0007669"/>
    <property type="project" value="TreeGrafter"/>
</dbReference>
<feature type="region of interest" description="Disordered" evidence="12">
    <location>
        <begin position="538"/>
        <end position="563"/>
    </location>
</feature>
<proteinExistence type="predicted"/>
<dbReference type="InterPro" id="IPR007110">
    <property type="entry name" value="Ig-like_dom"/>
</dbReference>
<sequence length="590" mass="63277">QLEMEVSTGFNKLEAVEGEEVVLPAWYTLPREESSSQPWEVPLLFWYLEHEGKDLKQVLSYINGVVSSNPRVSLVHSVSTRNVSLRLEALQEEDSGTYRCSVNVQDDGSTTMYHGSKSIELKVLVPPAPPSCSFQGVPYVGTNVTLNCKSPRSKPTAQYQWEKLAPSPQVFFGPALDAIRGSLKLTNLSTSMSGVYVCKAQNRVGFTRCNVTLEVMTGSKAAVVAGAVVGTLVGLVLLAGLVLLYQRRNKTLEELANDIKEDAIAPRTLPWTKGSDTISKNGTLSSVTSARALRPPKAVPPRPGTFTPTPSVSSQALSSPRLPRTDGPPPQPVSLAPGLAVEVTVPTEPLSVPKGKTAELSCRYSTSVGDNFALEWSFVPPGKPISASLPILYFTNNHLYPTGSKADRASLLHSPPTAGVATLKLTDLRPSDTGTYLCNVNNPPDFYTNGLGLINLTVLDEVSGQLILTNLSLTSSGTYRCVASNQMGSASCELNLSVTDSSEGRVAGTLIGVLLGVLLLSVAAFCLIRFQKERKKEPKETYGGSDLREDATAPGVSEQASMRADYSKRLLEKVPSDSTVTTKSKLSMVV</sequence>
<feature type="domain" description="Ig-like" evidence="14">
    <location>
        <begin position="141"/>
        <end position="214"/>
    </location>
</feature>
<dbReference type="SMART" id="SM00406">
    <property type="entry name" value="IGv"/>
    <property type="match status" value="2"/>
</dbReference>
<evidence type="ECO:0000313" key="15">
    <source>
        <dbReference type="EMBL" id="EGW14965.1"/>
    </source>
</evidence>
<dbReference type="FunCoup" id="G3IJI7">
    <property type="interactions" value="279"/>
</dbReference>
<reference evidence="16" key="1">
    <citation type="journal article" date="2011" name="Nat. Biotechnol.">
        <title>The genomic sequence of the Chinese hamster ovary (CHO)-K1 cell line.</title>
        <authorList>
            <person name="Xu X."/>
            <person name="Nagarajan H."/>
            <person name="Lewis N.E."/>
            <person name="Pan S."/>
            <person name="Cai Z."/>
            <person name="Liu X."/>
            <person name="Chen W."/>
            <person name="Xie M."/>
            <person name="Wang W."/>
            <person name="Hammond S."/>
            <person name="Andersen M.R."/>
            <person name="Neff N."/>
            <person name="Passarelli B."/>
            <person name="Koh W."/>
            <person name="Fan H.C."/>
            <person name="Wang J."/>
            <person name="Gui Y."/>
            <person name="Lee K.H."/>
            <person name="Betenbaugh M.J."/>
            <person name="Quake S.R."/>
            <person name="Famili I."/>
            <person name="Palsson B.O."/>
            <person name="Wang J."/>
        </authorList>
    </citation>
    <scope>NUCLEOTIDE SEQUENCE [LARGE SCALE GENOMIC DNA]</scope>
    <source>
        <strain evidence="16">CHO K1 cell line</strain>
    </source>
</reference>
<keyword evidence="9" id="KW-0393">Immunoglobulin domain</keyword>
<dbReference type="InterPro" id="IPR042757">
    <property type="entry name" value="ESAM"/>
</dbReference>
<evidence type="ECO:0000256" key="11">
    <source>
        <dbReference type="ARBA" id="ARBA00077507"/>
    </source>
</evidence>
<dbReference type="EMBL" id="JH003312">
    <property type="protein sequence ID" value="EGW14965.1"/>
    <property type="molecule type" value="Genomic_DNA"/>
</dbReference>
<evidence type="ECO:0000256" key="7">
    <source>
        <dbReference type="ARBA" id="ARBA00023157"/>
    </source>
</evidence>
<dbReference type="PANTHER" id="PTHR44549:SF1">
    <property type="entry name" value="ENDOTHELIAL CELL-SELECTIVE ADHESION MOLECULE"/>
    <property type="match status" value="1"/>
</dbReference>
<keyword evidence="5 13" id="KW-1133">Transmembrane helix</keyword>
<dbReference type="PaxDb" id="10029-XP_007624735.1"/>
<evidence type="ECO:0000256" key="9">
    <source>
        <dbReference type="ARBA" id="ARBA00023319"/>
    </source>
</evidence>
<feature type="transmembrane region" description="Helical" evidence="13">
    <location>
        <begin position="222"/>
        <end position="245"/>
    </location>
</feature>
<dbReference type="CDD" id="cd00096">
    <property type="entry name" value="Ig"/>
    <property type="match status" value="1"/>
</dbReference>
<keyword evidence="6 13" id="KW-0472">Membrane</keyword>
<organism evidence="15 16">
    <name type="scientific">Cricetulus griseus</name>
    <name type="common">Chinese hamster</name>
    <name type="synonym">Cricetulus barabensis griseus</name>
    <dbReference type="NCBI Taxonomy" id="10029"/>
    <lineage>
        <taxon>Eukaryota</taxon>
        <taxon>Metazoa</taxon>
        <taxon>Chordata</taxon>
        <taxon>Craniata</taxon>
        <taxon>Vertebrata</taxon>
        <taxon>Euteleostomi</taxon>
        <taxon>Mammalia</taxon>
        <taxon>Eutheria</taxon>
        <taxon>Euarchontoglires</taxon>
        <taxon>Glires</taxon>
        <taxon>Rodentia</taxon>
        <taxon>Myomorpha</taxon>
        <taxon>Muroidea</taxon>
        <taxon>Cricetidae</taxon>
        <taxon>Cricetinae</taxon>
        <taxon>Cricetulus</taxon>
    </lineage>
</organism>
<evidence type="ECO:0000256" key="4">
    <source>
        <dbReference type="ARBA" id="ARBA00022737"/>
    </source>
</evidence>
<evidence type="ECO:0000256" key="6">
    <source>
        <dbReference type="ARBA" id="ARBA00023136"/>
    </source>
</evidence>
<dbReference type="InterPro" id="IPR013106">
    <property type="entry name" value="Ig_V-set"/>
</dbReference>
<gene>
    <name evidence="15" type="ORF">I79_024022</name>
</gene>
<feature type="domain" description="Ig-like" evidence="14">
    <location>
        <begin position="337"/>
        <end position="442"/>
    </location>
</feature>
<keyword evidence="3" id="KW-0732">Signal</keyword>
<dbReference type="InterPro" id="IPR036179">
    <property type="entry name" value="Ig-like_dom_sf"/>
</dbReference>
<feature type="compositionally biased region" description="Basic and acidic residues" evidence="12">
    <location>
        <begin position="538"/>
        <end position="551"/>
    </location>
</feature>
<keyword evidence="2 13" id="KW-0812">Transmembrane</keyword>
<protein>
    <recommendedName>
        <fullName evidence="10">V-set and immunoglobulin domain-containing protein 2</fullName>
    </recommendedName>
    <alternativeName>
        <fullName evidence="11">Cortical thymocyte-like protein</fullName>
    </alternativeName>
</protein>
<feature type="region of interest" description="Disordered" evidence="12">
    <location>
        <begin position="270"/>
        <end position="332"/>
    </location>
</feature>
<dbReference type="GlyGen" id="G3IJI7">
    <property type="glycosylation" value="1 site"/>
</dbReference>